<proteinExistence type="predicted"/>
<comment type="caution">
    <text evidence="2">The sequence shown here is derived from an EMBL/GenBank/DDBJ whole genome shotgun (WGS) entry which is preliminary data.</text>
</comment>
<feature type="transmembrane region" description="Helical" evidence="1">
    <location>
        <begin position="12"/>
        <end position="41"/>
    </location>
</feature>
<evidence type="ECO:0000313" key="2">
    <source>
        <dbReference type="EMBL" id="MVN87188.1"/>
    </source>
</evidence>
<dbReference type="Proteomes" id="UP000483286">
    <property type="component" value="Unassembled WGS sequence"/>
</dbReference>
<accession>A0A7C9HYP8</accession>
<dbReference type="AlphaFoldDB" id="A0A7C9HYP8"/>
<protein>
    <submittedName>
        <fullName evidence="2">Uncharacterized protein</fullName>
    </submittedName>
</protein>
<sequence>MGRTTEGKPVKLALRILGWVLCITLVVGATGLGALALGLLASLSGTGPLWLRSLGALTGPLADLLGASHWSGVVQALALIGLTSLLMGLAAYVKPRG</sequence>
<dbReference type="EMBL" id="WQLB01000012">
    <property type="protein sequence ID" value="MVN87188.1"/>
    <property type="molecule type" value="Genomic_DNA"/>
</dbReference>
<reference evidence="2 3" key="1">
    <citation type="submission" date="2019-12" db="EMBL/GenBank/DDBJ databases">
        <title>Deinococcus sp. HMF7620 Genome sequencing and assembly.</title>
        <authorList>
            <person name="Kang H."/>
            <person name="Kim H."/>
            <person name="Joh K."/>
        </authorList>
    </citation>
    <scope>NUCLEOTIDE SEQUENCE [LARGE SCALE GENOMIC DNA]</scope>
    <source>
        <strain evidence="2 3">HMF7620</strain>
    </source>
</reference>
<name>A0A7C9HYP8_9DEIO</name>
<keyword evidence="1" id="KW-0812">Transmembrane</keyword>
<keyword evidence="1" id="KW-0472">Membrane</keyword>
<feature type="transmembrane region" description="Helical" evidence="1">
    <location>
        <begin position="73"/>
        <end position="93"/>
    </location>
</feature>
<gene>
    <name evidence="2" type="ORF">GO986_10445</name>
</gene>
<evidence type="ECO:0000256" key="1">
    <source>
        <dbReference type="SAM" id="Phobius"/>
    </source>
</evidence>
<keyword evidence="3" id="KW-1185">Reference proteome</keyword>
<organism evidence="2 3">
    <name type="scientific">Deinococcus arboris</name>
    <dbReference type="NCBI Taxonomy" id="2682977"/>
    <lineage>
        <taxon>Bacteria</taxon>
        <taxon>Thermotogati</taxon>
        <taxon>Deinococcota</taxon>
        <taxon>Deinococci</taxon>
        <taxon>Deinococcales</taxon>
        <taxon>Deinococcaceae</taxon>
        <taxon>Deinococcus</taxon>
    </lineage>
</organism>
<evidence type="ECO:0000313" key="3">
    <source>
        <dbReference type="Proteomes" id="UP000483286"/>
    </source>
</evidence>
<keyword evidence="1" id="KW-1133">Transmembrane helix</keyword>